<dbReference type="InterPro" id="IPR033878">
    <property type="entry name" value="NfsB-like"/>
</dbReference>
<evidence type="ECO:0000256" key="5">
    <source>
        <dbReference type="ARBA" id="ARBA00022857"/>
    </source>
</evidence>
<evidence type="ECO:0000259" key="7">
    <source>
        <dbReference type="Pfam" id="PF00881"/>
    </source>
</evidence>
<keyword evidence="6" id="KW-0560">Oxidoreductase</keyword>
<dbReference type="EMBL" id="JBHUPB010000007">
    <property type="protein sequence ID" value="MFD2967891.1"/>
    <property type="molecule type" value="Genomic_DNA"/>
</dbReference>
<protein>
    <submittedName>
        <fullName evidence="8">NAD(P)H-dependent oxidoreductase</fullName>
    </submittedName>
</protein>
<keyword evidence="3" id="KW-0285">Flavoprotein</keyword>
<feature type="domain" description="Nitroreductase" evidence="7">
    <location>
        <begin position="7"/>
        <end position="183"/>
    </location>
</feature>
<evidence type="ECO:0000256" key="3">
    <source>
        <dbReference type="ARBA" id="ARBA00022630"/>
    </source>
</evidence>
<keyword evidence="5" id="KW-0521">NADP</keyword>
<comment type="caution">
    <text evidence="8">The sequence shown here is derived from an EMBL/GenBank/DDBJ whole genome shotgun (WGS) entry which is preliminary data.</text>
</comment>
<name>A0ABW6BI60_9SPHI</name>
<gene>
    <name evidence="8" type="ORF">ACFS7Y_10855</name>
</gene>
<dbReference type="InterPro" id="IPR029479">
    <property type="entry name" value="Nitroreductase"/>
</dbReference>
<dbReference type="CDD" id="cd02149">
    <property type="entry name" value="NfsB-like"/>
    <property type="match status" value="1"/>
</dbReference>
<comment type="similarity">
    <text evidence="2">Belongs to the nitroreductase family.</text>
</comment>
<evidence type="ECO:0000256" key="6">
    <source>
        <dbReference type="ARBA" id="ARBA00023002"/>
    </source>
</evidence>
<dbReference type="SUPFAM" id="SSF55469">
    <property type="entry name" value="FMN-dependent nitroreductase-like"/>
    <property type="match status" value="1"/>
</dbReference>
<evidence type="ECO:0000313" key="9">
    <source>
        <dbReference type="Proteomes" id="UP001597525"/>
    </source>
</evidence>
<proteinExistence type="inferred from homology"/>
<dbReference type="InterPro" id="IPR000415">
    <property type="entry name" value="Nitroreductase-like"/>
</dbReference>
<evidence type="ECO:0000256" key="4">
    <source>
        <dbReference type="ARBA" id="ARBA00022643"/>
    </source>
</evidence>
<evidence type="ECO:0000313" key="8">
    <source>
        <dbReference type="EMBL" id="MFD2967891.1"/>
    </source>
</evidence>
<reference evidence="9" key="1">
    <citation type="journal article" date="2019" name="Int. J. Syst. Evol. Microbiol.">
        <title>The Global Catalogue of Microorganisms (GCM) 10K type strain sequencing project: providing services to taxonomists for standard genome sequencing and annotation.</title>
        <authorList>
            <consortium name="The Broad Institute Genomics Platform"/>
            <consortium name="The Broad Institute Genome Sequencing Center for Infectious Disease"/>
            <person name="Wu L."/>
            <person name="Ma J."/>
        </authorList>
    </citation>
    <scope>NUCLEOTIDE SEQUENCE [LARGE SCALE GENOMIC DNA]</scope>
    <source>
        <strain evidence="9">KCTC 22814</strain>
    </source>
</reference>
<keyword evidence="4" id="KW-0288">FMN</keyword>
<accession>A0ABW6BI60</accession>
<organism evidence="8 9">
    <name type="scientific">Sphingobacterium bambusae</name>
    <dbReference type="NCBI Taxonomy" id="662858"/>
    <lineage>
        <taxon>Bacteria</taxon>
        <taxon>Pseudomonadati</taxon>
        <taxon>Bacteroidota</taxon>
        <taxon>Sphingobacteriia</taxon>
        <taxon>Sphingobacteriales</taxon>
        <taxon>Sphingobacteriaceae</taxon>
        <taxon>Sphingobacterium</taxon>
    </lineage>
</organism>
<dbReference type="Pfam" id="PF00881">
    <property type="entry name" value="Nitroreductase"/>
    <property type="match status" value="1"/>
</dbReference>
<dbReference type="Proteomes" id="UP001597525">
    <property type="component" value="Unassembled WGS sequence"/>
</dbReference>
<keyword evidence="9" id="KW-1185">Reference proteome</keyword>
<dbReference type="RefSeq" id="WP_320183167.1">
    <property type="nucleotide sequence ID" value="NZ_CP138332.1"/>
</dbReference>
<comment type="cofactor">
    <cofactor evidence="1">
        <name>FMN</name>
        <dbReference type="ChEBI" id="CHEBI:58210"/>
    </cofactor>
</comment>
<dbReference type="PANTHER" id="PTHR43673">
    <property type="entry name" value="NAD(P)H NITROREDUCTASE YDGI-RELATED"/>
    <property type="match status" value="1"/>
</dbReference>
<sequence>MELINHLKWRYATKKYTEEKVSDEKIEQILEAINLTASSCGIQPYRVFAIADPILKAKLGEGSFNGQIANSSHLLVFAAFNDVSLTYVDEYVAMAEQQRNLPAGAMAEFKKALVSFFSTQSAEANAAWANKQAYIGLGTALIAAAEQKVDSTPMEGFDAAKFDELLGLTDKGLHAAVVLSLGYRDAANDYLANMSKVRLPIADFATFLK</sequence>
<dbReference type="Gene3D" id="3.40.109.10">
    <property type="entry name" value="NADH Oxidase"/>
    <property type="match status" value="1"/>
</dbReference>
<evidence type="ECO:0000256" key="1">
    <source>
        <dbReference type="ARBA" id="ARBA00001917"/>
    </source>
</evidence>
<dbReference type="PANTHER" id="PTHR43673:SF2">
    <property type="entry name" value="NITROREDUCTASE"/>
    <property type="match status" value="1"/>
</dbReference>
<evidence type="ECO:0000256" key="2">
    <source>
        <dbReference type="ARBA" id="ARBA00007118"/>
    </source>
</evidence>